<dbReference type="SUPFAM" id="SSF56112">
    <property type="entry name" value="Protein kinase-like (PK-like)"/>
    <property type="match status" value="1"/>
</dbReference>
<evidence type="ECO:0000256" key="4">
    <source>
        <dbReference type="ARBA" id="ARBA00022741"/>
    </source>
</evidence>
<dbReference type="InterPro" id="IPR000719">
    <property type="entry name" value="Prot_kinase_dom"/>
</dbReference>
<dbReference type="EC" id="2.7.11.1" evidence="2"/>
<evidence type="ECO:0000256" key="8">
    <source>
        <dbReference type="SAM" id="Phobius"/>
    </source>
</evidence>
<evidence type="ECO:0000256" key="5">
    <source>
        <dbReference type="ARBA" id="ARBA00022777"/>
    </source>
</evidence>
<evidence type="ECO:0000256" key="2">
    <source>
        <dbReference type="ARBA" id="ARBA00012513"/>
    </source>
</evidence>
<keyword evidence="10" id="KW-0723">Serine/threonine-protein kinase</keyword>
<keyword evidence="6 7" id="KW-0067">ATP-binding</keyword>
<dbReference type="InterPro" id="IPR011009">
    <property type="entry name" value="Kinase-like_dom_sf"/>
</dbReference>
<dbReference type="InterPro" id="IPR008271">
    <property type="entry name" value="Ser/Thr_kinase_AS"/>
</dbReference>
<dbReference type="Proteomes" id="UP000824049">
    <property type="component" value="Unassembled WGS sequence"/>
</dbReference>
<dbReference type="InterPro" id="IPR050660">
    <property type="entry name" value="NEK_Ser/Thr_kinase"/>
</dbReference>
<sequence>MLTAGEIVDGKYIIISVLGRGGMSTVYLSRHVTLGKERAIKEICREGCSCYEWLRQRLIREANILKELDHPNLPEIIDIIVKKDSLLIIMEYIPGHTLKELLDKYGRIDESTVIEWGRQLCEVLLYLHTRTPPVIYRDLKPSNVIIKPDGKIVLIDFGTAREYRETDEEDTICLGTRGYAAPEQYGGDQSDERTDIYCMGATLYHLLTGRSPEQPPYQICPIRRWDPGFSPALEEFILTCTRPNPAERYQNCQEAGYAIEHLEESTKIYRRKEKKKICFFLCLAAGMAISGFLSLFCRNIIRDIIRDAIVVYVRQAERASDSDVRAENYIEALEISPANSMIYESLLKQYVKVNDFTVKEAAELMNILEMAGKGGGGTPVLEILRQKNPETYGAFCYHIGIGYFFYMNTIEGKKAAQVWFEDAARKLSGGIEEAQRKRAYLYARICSYYNTFLTSGEDRSGEQQEPGYVDFFNTLSSLNDITLRESSSSSQAAAAYMVSVEVAVELAGFAVQFQKEGRISSERIQKELDKIYVIREETGEEADWGERNEKQTEESKAADGSEKNYFGRIDILEKFRAKEEIDNLKNLVIDAGRKNALAAMALKQGGG</sequence>
<keyword evidence="8" id="KW-0472">Membrane</keyword>
<dbReference type="GO" id="GO:0004674">
    <property type="term" value="F:protein serine/threonine kinase activity"/>
    <property type="evidence" value="ECO:0007669"/>
    <property type="project" value="UniProtKB-KW"/>
</dbReference>
<dbReference type="Pfam" id="PF00069">
    <property type="entry name" value="Pkinase"/>
    <property type="match status" value="1"/>
</dbReference>
<evidence type="ECO:0000313" key="11">
    <source>
        <dbReference type="Proteomes" id="UP000824049"/>
    </source>
</evidence>
<dbReference type="PROSITE" id="PS00107">
    <property type="entry name" value="PROTEIN_KINASE_ATP"/>
    <property type="match status" value="1"/>
</dbReference>
<reference evidence="10" key="1">
    <citation type="journal article" date="2021" name="PeerJ">
        <title>Extensive microbial diversity within the chicken gut microbiome revealed by metagenomics and culture.</title>
        <authorList>
            <person name="Gilroy R."/>
            <person name="Ravi A."/>
            <person name="Getino M."/>
            <person name="Pursley I."/>
            <person name="Horton D.L."/>
            <person name="Alikhan N.F."/>
            <person name="Baker D."/>
            <person name="Gharbi K."/>
            <person name="Hall N."/>
            <person name="Watson M."/>
            <person name="Adriaenssens E.M."/>
            <person name="Foster-Nyarko E."/>
            <person name="Jarju S."/>
            <person name="Secka A."/>
            <person name="Antonio M."/>
            <person name="Oren A."/>
            <person name="Chaudhuri R.R."/>
            <person name="La Ragione R."/>
            <person name="Hildebrand F."/>
            <person name="Pallen M.J."/>
        </authorList>
    </citation>
    <scope>NUCLEOTIDE SEQUENCE</scope>
    <source>
        <strain evidence="10">CHK179-28034</strain>
    </source>
</reference>
<evidence type="ECO:0000256" key="6">
    <source>
        <dbReference type="ARBA" id="ARBA00022840"/>
    </source>
</evidence>
<evidence type="ECO:0000256" key="3">
    <source>
        <dbReference type="ARBA" id="ARBA00022679"/>
    </source>
</evidence>
<dbReference type="Gene3D" id="1.10.510.10">
    <property type="entry name" value="Transferase(Phosphotransferase) domain 1"/>
    <property type="match status" value="1"/>
</dbReference>
<protein>
    <recommendedName>
        <fullName evidence="2">non-specific serine/threonine protein kinase</fullName>
        <ecNumber evidence="2">2.7.11.1</ecNumber>
    </recommendedName>
</protein>
<dbReference type="PROSITE" id="PS00108">
    <property type="entry name" value="PROTEIN_KINASE_ST"/>
    <property type="match status" value="1"/>
</dbReference>
<keyword evidence="5 10" id="KW-0418">Kinase</keyword>
<dbReference type="SMART" id="SM00220">
    <property type="entry name" value="S_TKc"/>
    <property type="match status" value="1"/>
</dbReference>
<dbReference type="CDD" id="cd14014">
    <property type="entry name" value="STKc_PknB_like"/>
    <property type="match status" value="1"/>
</dbReference>
<keyword evidence="4 7" id="KW-0547">Nucleotide-binding</keyword>
<evidence type="ECO:0000259" key="9">
    <source>
        <dbReference type="PROSITE" id="PS50011"/>
    </source>
</evidence>
<evidence type="ECO:0000256" key="7">
    <source>
        <dbReference type="PROSITE-ProRule" id="PRU10141"/>
    </source>
</evidence>
<evidence type="ECO:0000256" key="1">
    <source>
        <dbReference type="ARBA" id="ARBA00010886"/>
    </source>
</evidence>
<organism evidence="10 11">
    <name type="scientific">Candidatus Anaerobutyricum stercoris</name>
    <dbReference type="NCBI Taxonomy" id="2838457"/>
    <lineage>
        <taxon>Bacteria</taxon>
        <taxon>Bacillati</taxon>
        <taxon>Bacillota</taxon>
        <taxon>Clostridia</taxon>
        <taxon>Lachnospirales</taxon>
        <taxon>Lachnospiraceae</taxon>
        <taxon>Anaerobutyricum</taxon>
    </lineage>
</organism>
<proteinExistence type="inferred from homology"/>
<comment type="similarity">
    <text evidence="1">Belongs to the protein kinase superfamily. NEK Ser/Thr protein kinase family. NIMA subfamily.</text>
</comment>
<dbReference type="PANTHER" id="PTHR43671:SF13">
    <property type="entry name" value="SERINE_THREONINE-PROTEIN KINASE NEK2"/>
    <property type="match status" value="1"/>
</dbReference>
<comment type="caution">
    <text evidence="10">The sequence shown here is derived from an EMBL/GenBank/DDBJ whole genome shotgun (WGS) entry which is preliminary data.</text>
</comment>
<dbReference type="GO" id="GO:0005524">
    <property type="term" value="F:ATP binding"/>
    <property type="evidence" value="ECO:0007669"/>
    <property type="project" value="UniProtKB-UniRule"/>
</dbReference>
<dbReference type="PROSITE" id="PS50011">
    <property type="entry name" value="PROTEIN_KINASE_DOM"/>
    <property type="match status" value="1"/>
</dbReference>
<keyword evidence="3" id="KW-0808">Transferase</keyword>
<feature type="binding site" evidence="7">
    <location>
        <position position="41"/>
    </location>
    <ligand>
        <name>ATP</name>
        <dbReference type="ChEBI" id="CHEBI:30616"/>
    </ligand>
</feature>
<dbReference type="InterPro" id="IPR017441">
    <property type="entry name" value="Protein_kinase_ATP_BS"/>
</dbReference>
<keyword evidence="8" id="KW-0812">Transmembrane</keyword>
<accession>A0A9D2ENR4</accession>
<reference evidence="10" key="2">
    <citation type="submission" date="2021-04" db="EMBL/GenBank/DDBJ databases">
        <authorList>
            <person name="Gilroy R."/>
        </authorList>
    </citation>
    <scope>NUCLEOTIDE SEQUENCE</scope>
    <source>
        <strain evidence="10">CHK179-28034</strain>
    </source>
</reference>
<feature type="transmembrane region" description="Helical" evidence="8">
    <location>
        <begin position="277"/>
        <end position="296"/>
    </location>
</feature>
<feature type="domain" description="Protein kinase" evidence="9">
    <location>
        <begin position="12"/>
        <end position="262"/>
    </location>
</feature>
<dbReference type="PANTHER" id="PTHR43671">
    <property type="entry name" value="SERINE/THREONINE-PROTEIN KINASE NEK"/>
    <property type="match status" value="1"/>
</dbReference>
<keyword evidence="8" id="KW-1133">Transmembrane helix</keyword>
<dbReference type="AlphaFoldDB" id="A0A9D2ENR4"/>
<gene>
    <name evidence="10" type="ORF">H9968_13275</name>
</gene>
<dbReference type="EMBL" id="DXBR01000123">
    <property type="protein sequence ID" value="HIZ40863.1"/>
    <property type="molecule type" value="Genomic_DNA"/>
</dbReference>
<evidence type="ECO:0000313" key="10">
    <source>
        <dbReference type="EMBL" id="HIZ40863.1"/>
    </source>
</evidence>
<name>A0A9D2ENR4_9FIRM</name>